<reference evidence="1" key="1">
    <citation type="submission" date="2023-05" db="EMBL/GenBank/DDBJ databases">
        <authorList>
            <person name="Huff M."/>
        </authorList>
    </citation>
    <scope>NUCLEOTIDE SEQUENCE</scope>
</reference>
<dbReference type="Proteomes" id="UP000834106">
    <property type="component" value="Chromosome 4"/>
</dbReference>
<dbReference type="Gene3D" id="3.30.590.10">
    <property type="entry name" value="Glutamine synthetase/guanido kinase, catalytic domain"/>
    <property type="match status" value="1"/>
</dbReference>
<evidence type="ECO:0000313" key="2">
    <source>
        <dbReference type="Proteomes" id="UP000834106"/>
    </source>
</evidence>
<dbReference type="PANTHER" id="PTHR20852">
    <property type="entry name" value="GLUTAMINE SYNTHETASE"/>
    <property type="match status" value="1"/>
</dbReference>
<organism evidence="1 2">
    <name type="scientific">Fraxinus pennsylvanica</name>
    <dbReference type="NCBI Taxonomy" id="56036"/>
    <lineage>
        <taxon>Eukaryota</taxon>
        <taxon>Viridiplantae</taxon>
        <taxon>Streptophyta</taxon>
        <taxon>Embryophyta</taxon>
        <taxon>Tracheophyta</taxon>
        <taxon>Spermatophyta</taxon>
        <taxon>Magnoliopsida</taxon>
        <taxon>eudicotyledons</taxon>
        <taxon>Gunneridae</taxon>
        <taxon>Pentapetalae</taxon>
        <taxon>asterids</taxon>
        <taxon>lamiids</taxon>
        <taxon>Lamiales</taxon>
        <taxon>Oleaceae</taxon>
        <taxon>Oleeae</taxon>
        <taxon>Fraxinus</taxon>
    </lineage>
</organism>
<keyword evidence="2" id="KW-1185">Reference proteome</keyword>
<accession>A0AAD1YYX8</accession>
<protein>
    <submittedName>
        <fullName evidence="1">Uncharacterized protein</fullName>
    </submittedName>
</protein>
<dbReference type="GO" id="GO:0006542">
    <property type="term" value="P:glutamine biosynthetic process"/>
    <property type="evidence" value="ECO:0007669"/>
    <property type="project" value="TreeGrafter"/>
</dbReference>
<evidence type="ECO:0000313" key="1">
    <source>
        <dbReference type="EMBL" id="CAI9760007.1"/>
    </source>
</evidence>
<name>A0AAD1YYX8_9LAMI</name>
<sequence length="165" mass="18697">MVDEWANATKVITEVARESVKTSSFEKNEGLPPPPMDEGAFFATPTSMELSQICLSCFLLLPFGRFFDGMDDDGRNKVKKPRFVVLSILHGLRKLEFHCRVNFSCGPYYCGIRTKEAFERDIVDGHYKACLYTRIKISGIDREVMPSHRITDIAVVVVSFDPKPI</sequence>
<dbReference type="GO" id="GO:0004356">
    <property type="term" value="F:glutamine synthetase activity"/>
    <property type="evidence" value="ECO:0007669"/>
    <property type="project" value="TreeGrafter"/>
</dbReference>
<dbReference type="InterPro" id="IPR050292">
    <property type="entry name" value="Glutamine_Synthetase"/>
</dbReference>
<dbReference type="AlphaFoldDB" id="A0AAD1YYX8"/>
<dbReference type="GO" id="GO:0005737">
    <property type="term" value="C:cytoplasm"/>
    <property type="evidence" value="ECO:0007669"/>
    <property type="project" value="TreeGrafter"/>
</dbReference>
<dbReference type="PANTHER" id="PTHR20852:SF57">
    <property type="entry name" value="GLUTAMINE SYNTHETASE 2 CYTOPLASMIC"/>
    <property type="match status" value="1"/>
</dbReference>
<gene>
    <name evidence="1" type="ORF">FPE_LOCUS7437</name>
</gene>
<proteinExistence type="predicted"/>
<dbReference type="EMBL" id="OU503039">
    <property type="protein sequence ID" value="CAI9760007.1"/>
    <property type="molecule type" value="Genomic_DNA"/>
</dbReference>